<feature type="domain" description="tRNA/rRNA methyltransferase SpoU type" evidence="4">
    <location>
        <begin position="110"/>
        <end position="249"/>
    </location>
</feature>
<dbReference type="InterPro" id="IPR053888">
    <property type="entry name" value="MRM3-like_sub_bind"/>
</dbReference>
<dbReference type="GO" id="GO:0003723">
    <property type="term" value="F:RNA binding"/>
    <property type="evidence" value="ECO:0007669"/>
    <property type="project" value="InterPro"/>
</dbReference>
<dbReference type="InterPro" id="IPR029064">
    <property type="entry name" value="Ribosomal_eL30-like_sf"/>
</dbReference>
<evidence type="ECO:0000256" key="1">
    <source>
        <dbReference type="ARBA" id="ARBA00007228"/>
    </source>
</evidence>
<proteinExistence type="inferred from homology"/>
<evidence type="ECO:0000259" key="4">
    <source>
        <dbReference type="Pfam" id="PF00588"/>
    </source>
</evidence>
<feature type="domain" description="MRM3-like substrate binding" evidence="5">
    <location>
        <begin position="6"/>
        <end position="90"/>
    </location>
</feature>
<keyword evidence="3" id="KW-0808">Transferase</keyword>
<evidence type="ECO:0000256" key="2">
    <source>
        <dbReference type="ARBA" id="ARBA00022603"/>
    </source>
</evidence>
<dbReference type="InterPro" id="IPR001537">
    <property type="entry name" value="SpoU_MeTrfase"/>
</dbReference>
<evidence type="ECO:0000313" key="7">
    <source>
        <dbReference type="Proteomes" id="UP000712007"/>
    </source>
</evidence>
<dbReference type="GO" id="GO:0008173">
    <property type="term" value="F:RNA methyltransferase activity"/>
    <property type="evidence" value="ECO:0007669"/>
    <property type="project" value="InterPro"/>
</dbReference>
<dbReference type="AlphaFoldDB" id="A0A940IFN1"/>
<dbReference type="Pfam" id="PF22435">
    <property type="entry name" value="MRM3-like_sub_bind"/>
    <property type="match status" value="1"/>
</dbReference>
<dbReference type="SUPFAM" id="SSF55315">
    <property type="entry name" value="L30e-like"/>
    <property type="match status" value="1"/>
</dbReference>
<dbReference type="PANTHER" id="PTHR43191:SF2">
    <property type="entry name" value="RRNA METHYLTRANSFERASE 3, MITOCHONDRIAL"/>
    <property type="match status" value="1"/>
</dbReference>
<keyword evidence="2 6" id="KW-0489">Methyltransferase</keyword>
<protein>
    <submittedName>
        <fullName evidence="6">RNA methyltransferase</fullName>
    </submittedName>
</protein>
<dbReference type="GO" id="GO:0006396">
    <property type="term" value="P:RNA processing"/>
    <property type="evidence" value="ECO:0007669"/>
    <property type="project" value="InterPro"/>
</dbReference>
<dbReference type="Proteomes" id="UP000712007">
    <property type="component" value="Unassembled WGS sequence"/>
</dbReference>
<dbReference type="InterPro" id="IPR051259">
    <property type="entry name" value="rRNA_Methyltransferase"/>
</dbReference>
<dbReference type="Gene3D" id="3.30.1330.30">
    <property type="match status" value="1"/>
</dbReference>
<dbReference type="EMBL" id="JADIMV010000162">
    <property type="protein sequence ID" value="MBO8440821.1"/>
    <property type="molecule type" value="Genomic_DNA"/>
</dbReference>
<dbReference type="CDD" id="cd18109">
    <property type="entry name" value="SpoU-like_RNA-MTase"/>
    <property type="match status" value="1"/>
</dbReference>
<dbReference type="InterPro" id="IPR029026">
    <property type="entry name" value="tRNA_m1G_MTases_N"/>
</dbReference>
<evidence type="ECO:0000259" key="5">
    <source>
        <dbReference type="Pfam" id="PF22435"/>
    </source>
</evidence>
<dbReference type="GO" id="GO:0032259">
    <property type="term" value="P:methylation"/>
    <property type="evidence" value="ECO:0007669"/>
    <property type="project" value="UniProtKB-KW"/>
</dbReference>
<dbReference type="Gene3D" id="3.40.1280.10">
    <property type="match status" value="1"/>
</dbReference>
<name>A0A940IFN1_9BACT</name>
<dbReference type="InterPro" id="IPR029028">
    <property type="entry name" value="Alpha/beta_knot_MTases"/>
</dbReference>
<dbReference type="Pfam" id="PF00588">
    <property type="entry name" value="SpoU_methylase"/>
    <property type="match status" value="1"/>
</dbReference>
<evidence type="ECO:0000256" key="3">
    <source>
        <dbReference type="ARBA" id="ARBA00022679"/>
    </source>
</evidence>
<organism evidence="6 7">
    <name type="scientific">Candidatus Aphodosoma intestinipullorum</name>
    <dbReference type="NCBI Taxonomy" id="2840674"/>
    <lineage>
        <taxon>Bacteria</taxon>
        <taxon>Pseudomonadati</taxon>
        <taxon>Bacteroidota</taxon>
        <taxon>Bacteroidia</taxon>
        <taxon>Bacteroidales</taxon>
        <taxon>Candidatus Aphodosoma</taxon>
    </lineage>
</organism>
<comment type="caution">
    <text evidence="6">The sequence shown here is derived from an EMBL/GenBank/DDBJ whole genome shotgun (WGS) entry which is preliminary data.</text>
</comment>
<reference evidence="6" key="2">
    <citation type="journal article" date="2021" name="PeerJ">
        <title>Extensive microbial diversity within the chicken gut microbiome revealed by metagenomics and culture.</title>
        <authorList>
            <person name="Gilroy R."/>
            <person name="Ravi A."/>
            <person name="Getino M."/>
            <person name="Pursley I."/>
            <person name="Horton D.L."/>
            <person name="Alikhan N.F."/>
            <person name="Baker D."/>
            <person name="Gharbi K."/>
            <person name="Hall N."/>
            <person name="Watson M."/>
            <person name="Adriaenssens E.M."/>
            <person name="Foster-Nyarko E."/>
            <person name="Jarju S."/>
            <person name="Secka A."/>
            <person name="Antonio M."/>
            <person name="Oren A."/>
            <person name="Chaudhuri R.R."/>
            <person name="La Ragione R."/>
            <person name="Hildebrand F."/>
            <person name="Pallen M.J."/>
        </authorList>
    </citation>
    <scope>NUCLEOTIDE SEQUENCE</scope>
    <source>
        <strain evidence="6">3924</strain>
    </source>
</reference>
<sequence>MTLSKNKIKYVNSFSLKKNRDTYGLFVAEGDKITADFLHFCRCECLIATGEWLSAHATLVASAAVDDVVAADSREEMGRVSQLTSPPSALGVFRKPEYEPFGLAGARTSLILALDSVQDPGNLGTIVRTAAWFGVADVLCSHGCADIYGPKAVQATMGALASVRVHYVDLPHTLRQCRLFGAEIYGTFLDGLDIYTERIAPRGVIVMGNEGGGISDAVAAHVTRRLLIPQFGDGAAESLNVSVATAVVCSEFRRRG</sequence>
<dbReference type="SUPFAM" id="SSF75217">
    <property type="entry name" value="alpha/beta knot"/>
    <property type="match status" value="1"/>
</dbReference>
<gene>
    <name evidence="6" type="ORF">IAC51_09270</name>
</gene>
<dbReference type="PANTHER" id="PTHR43191">
    <property type="entry name" value="RRNA METHYLTRANSFERASE 3"/>
    <property type="match status" value="1"/>
</dbReference>
<evidence type="ECO:0000313" key="6">
    <source>
        <dbReference type="EMBL" id="MBO8440821.1"/>
    </source>
</evidence>
<reference evidence="6" key="1">
    <citation type="submission" date="2020-10" db="EMBL/GenBank/DDBJ databases">
        <authorList>
            <person name="Gilroy R."/>
        </authorList>
    </citation>
    <scope>NUCLEOTIDE SEQUENCE</scope>
    <source>
        <strain evidence="6">3924</strain>
    </source>
</reference>
<accession>A0A940IFN1</accession>
<comment type="similarity">
    <text evidence="1">Belongs to the class IV-like SAM-binding methyltransferase superfamily. RNA methyltransferase TrmH family.</text>
</comment>